<proteinExistence type="predicted"/>
<accession>A0A5C3R087</accession>
<sequence length="287" mass="31222">MHEKKEQPGLGVSQRISDPKTLVPDLQYMMKIRLENGKPVLIPSVFEELKPHGISRNPQNQTSTDVRATKIGAILGNAAVQVIGQLILCCHKYTSGVYALGKEYETVRNHFPPTILIITTSGPWLIAGDVCSATMLGLDLPVPDLQALTDQVEDAATEADSHIGPVEEAQSSASTFSAFGPGQERLLLEDFPLAWEPLQFPEARRVIPMKAEETINSELAKSPSAAHQAAVTGIDWHPASYQIGEQATDTFFAGVQDHVGAMLKRSSLWTKVTLFYGSATRCIADTE</sequence>
<evidence type="ECO:0000313" key="2">
    <source>
        <dbReference type="Proteomes" id="UP000305067"/>
    </source>
</evidence>
<dbReference type="AlphaFoldDB" id="A0A5C3R087"/>
<name>A0A5C3R087_9AGAR</name>
<evidence type="ECO:0000313" key="1">
    <source>
        <dbReference type="EMBL" id="TFL07693.1"/>
    </source>
</evidence>
<keyword evidence="2" id="KW-1185">Reference proteome</keyword>
<reference evidence="1 2" key="1">
    <citation type="journal article" date="2019" name="Nat. Ecol. Evol.">
        <title>Megaphylogeny resolves global patterns of mushroom evolution.</title>
        <authorList>
            <person name="Varga T."/>
            <person name="Krizsan K."/>
            <person name="Foldi C."/>
            <person name="Dima B."/>
            <person name="Sanchez-Garcia M."/>
            <person name="Sanchez-Ramirez S."/>
            <person name="Szollosi G.J."/>
            <person name="Szarkandi J.G."/>
            <person name="Papp V."/>
            <person name="Albert L."/>
            <person name="Andreopoulos W."/>
            <person name="Angelini C."/>
            <person name="Antonin V."/>
            <person name="Barry K.W."/>
            <person name="Bougher N.L."/>
            <person name="Buchanan P."/>
            <person name="Buyck B."/>
            <person name="Bense V."/>
            <person name="Catcheside P."/>
            <person name="Chovatia M."/>
            <person name="Cooper J."/>
            <person name="Damon W."/>
            <person name="Desjardin D."/>
            <person name="Finy P."/>
            <person name="Geml J."/>
            <person name="Haridas S."/>
            <person name="Hughes K."/>
            <person name="Justo A."/>
            <person name="Karasinski D."/>
            <person name="Kautmanova I."/>
            <person name="Kiss B."/>
            <person name="Kocsube S."/>
            <person name="Kotiranta H."/>
            <person name="LaButti K.M."/>
            <person name="Lechner B.E."/>
            <person name="Liimatainen K."/>
            <person name="Lipzen A."/>
            <person name="Lukacs Z."/>
            <person name="Mihaltcheva S."/>
            <person name="Morgado L.N."/>
            <person name="Niskanen T."/>
            <person name="Noordeloos M.E."/>
            <person name="Ohm R.A."/>
            <person name="Ortiz-Santana B."/>
            <person name="Ovrebo C."/>
            <person name="Racz N."/>
            <person name="Riley R."/>
            <person name="Savchenko A."/>
            <person name="Shiryaev A."/>
            <person name="Soop K."/>
            <person name="Spirin V."/>
            <person name="Szebenyi C."/>
            <person name="Tomsovsky M."/>
            <person name="Tulloss R.E."/>
            <person name="Uehling J."/>
            <person name="Grigoriev I.V."/>
            <person name="Vagvolgyi C."/>
            <person name="Papp T."/>
            <person name="Martin F.M."/>
            <person name="Miettinen O."/>
            <person name="Hibbett D.S."/>
            <person name="Nagy L.G."/>
        </authorList>
    </citation>
    <scope>NUCLEOTIDE SEQUENCE [LARGE SCALE GENOMIC DNA]</scope>
    <source>
        <strain evidence="1 2">CBS 309.79</strain>
    </source>
</reference>
<dbReference type="EMBL" id="ML178814">
    <property type="protein sequence ID" value="TFL07693.1"/>
    <property type="molecule type" value="Genomic_DNA"/>
</dbReference>
<protein>
    <submittedName>
        <fullName evidence="1">Uncharacterized protein</fullName>
    </submittedName>
</protein>
<organism evidence="1 2">
    <name type="scientific">Pterulicium gracile</name>
    <dbReference type="NCBI Taxonomy" id="1884261"/>
    <lineage>
        <taxon>Eukaryota</taxon>
        <taxon>Fungi</taxon>
        <taxon>Dikarya</taxon>
        <taxon>Basidiomycota</taxon>
        <taxon>Agaricomycotina</taxon>
        <taxon>Agaricomycetes</taxon>
        <taxon>Agaricomycetidae</taxon>
        <taxon>Agaricales</taxon>
        <taxon>Pleurotineae</taxon>
        <taxon>Pterulaceae</taxon>
        <taxon>Pterulicium</taxon>
    </lineage>
</organism>
<dbReference type="Proteomes" id="UP000305067">
    <property type="component" value="Unassembled WGS sequence"/>
</dbReference>
<gene>
    <name evidence="1" type="ORF">BDV98DRAFT_588160</name>
</gene>